<proteinExistence type="predicted"/>
<accession>A0A1G4KL73</accession>
<dbReference type="Pfam" id="PF10906">
    <property type="entry name" value="Mrx7"/>
    <property type="match status" value="1"/>
</dbReference>
<gene>
    <name evidence="1" type="ORF">LANO_0H04544G</name>
</gene>
<evidence type="ECO:0000313" key="1">
    <source>
        <dbReference type="EMBL" id="SCV05305.1"/>
    </source>
</evidence>
<name>A0A1G4KL73_9SACH</name>
<dbReference type="OrthoDB" id="4138121at2759"/>
<dbReference type="InterPro" id="IPR020301">
    <property type="entry name" value="Mrx7"/>
</dbReference>
<organism evidence="1 2">
    <name type="scientific">Lachancea nothofagi CBS 11611</name>
    <dbReference type="NCBI Taxonomy" id="1266666"/>
    <lineage>
        <taxon>Eukaryota</taxon>
        <taxon>Fungi</taxon>
        <taxon>Dikarya</taxon>
        <taxon>Ascomycota</taxon>
        <taxon>Saccharomycotina</taxon>
        <taxon>Saccharomycetes</taxon>
        <taxon>Saccharomycetales</taxon>
        <taxon>Saccharomycetaceae</taxon>
        <taxon>Lachancea</taxon>
    </lineage>
</organism>
<dbReference type="Proteomes" id="UP000189911">
    <property type="component" value="Chromosome H"/>
</dbReference>
<reference evidence="2" key="1">
    <citation type="submission" date="2016-03" db="EMBL/GenBank/DDBJ databases">
        <authorList>
            <person name="Devillers Hugo."/>
        </authorList>
    </citation>
    <scope>NUCLEOTIDE SEQUENCE [LARGE SCALE GENOMIC DNA]</scope>
</reference>
<dbReference type="EMBL" id="LT598447">
    <property type="protein sequence ID" value="SCV05305.1"/>
    <property type="molecule type" value="Genomic_DNA"/>
</dbReference>
<dbReference type="AlphaFoldDB" id="A0A1G4KL73"/>
<protein>
    <submittedName>
        <fullName evidence="1">LANO_0H04544g1_1</fullName>
    </submittedName>
</protein>
<keyword evidence="2" id="KW-1185">Reference proteome</keyword>
<evidence type="ECO:0000313" key="2">
    <source>
        <dbReference type="Proteomes" id="UP000189911"/>
    </source>
</evidence>
<sequence>MRGSPRSVQELLYQKLMESPGFHRFVRRIYYRINGLQEPMGNDSLPHAGQNFRPTALQKFKAFRVLFWDEMRSVVGLERRFNKRF</sequence>